<feature type="non-terminal residue" evidence="3">
    <location>
        <position position="306"/>
    </location>
</feature>
<feature type="transmembrane region" description="Helical" evidence="2">
    <location>
        <begin position="12"/>
        <end position="29"/>
    </location>
</feature>
<evidence type="ECO:0000256" key="2">
    <source>
        <dbReference type="SAM" id="Phobius"/>
    </source>
</evidence>
<keyword evidence="2" id="KW-0812">Transmembrane</keyword>
<keyword evidence="2" id="KW-1133">Transmembrane helix</keyword>
<protein>
    <submittedName>
        <fullName evidence="3">39087_t:CDS:1</fullName>
    </submittedName>
</protein>
<name>A0ABN7X0C7_GIGMA</name>
<sequence>MEQSAAASQKTMTYFMLFLIIFLLEYIVYKRNGLPGLIVLNVLWLCDGESILGIYGYTLYQQKQEQAKIETFYQQETKKICGIVDEYSIFADGSELRTEQLENLKTVIQTKKEAQQKELEIQQQAETLQKATEIEKKLQQAQEGLGKVYPEFANKSVLLKELEKANRLLKSEAKETDQSFLNKLAKIPAPSEEECQLLSQLYLTAEQYIAISTQTQYLTRGEQELLPETYPNLNTQQKLQLINSGLNNLGINTYDKKEKFVQLNHALYHEKANFGLSQKEKESILRLLITTLDLTNEQRENLESMG</sequence>
<feature type="coiled-coil region" evidence="1">
    <location>
        <begin position="107"/>
        <end position="179"/>
    </location>
</feature>
<evidence type="ECO:0000313" key="4">
    <source>
        <dbReference type="Proteomes" id="UP000789901"/>
    </source>
</evidence>
<accession>A0ABN7X0C7</accession>
<organism evidence="3 4">
    <name type="scientific">Gigaspora margarita</name>
    <dbReference type="NCBI Taxonomy" id="4874"/>
    <lineage>
        <taxon>Eukaryota</taxon>
        <taxon>Fungi</taxon>
        <taxon>Fungi incertae sedis</taxon>
        <taxon>Mucoromycota</taxon>
        <taxon>Glomeromycotina</taxon>
        <taxon>Glomeromycetes</taxon>
        <taxon>Diversisporales</taxon>
        <taxon>Gigasporaceae</taxon>
        <taxon>Gigaspora</taxon>
    </lineage>
</organism>
<keyword evidence="1" id="KW-0175">Coiled coil</keyword>
<evidence type="ECO:0000313" key="3">
    <source>
        <dbReference type="EMBL" id="CAG8844914.1"/>
    </source>
</evidence>
<proteinExistence type="predicted"/>
<gene>
    <name evidence="3" type="ORF">GMARGA_LOCUS37363</name>
</gene>
<comment type="caution">
    <text evidence="3">The sequence shown here is derived from an EMBL/GenBank/DDBJ whole genome shotgun (WGS) entry which is preliminary data.</text>
</comment>
<dbReference type="EMBL" id="CAJVQB010077541">
    <property type="protein sequence ID" value="CAG8844914.1"/>
    <property type="molecule type" value="Genomic_DNA"/>
</dbReference>
<evidence type="ECO:0000256" key="1">
    <source>
        <dbReference type="SAM" id="Coils"/>
    </source>
</evidence>
<dbReference type="Proteomes" id="UP000789901">
    <property type="component" value="Unassembled WGS sequence"/>
</dbReference>
<keyword evidence="2" id="KW-0472">Membrane</keyword>
<keyword evidence="4" id="KW-1185">Reference proteome</keyword>
<reference evidence="3 4" key="1">
    <citation type="submission" date="2021-06" db="EMBL/GenBank/DDBJ databases">
        <authorList>
            <person name="Kallberg Y."/>
            <person name="Tangrot J."/>
            <person name="Rosling A."/>
        </authorList>
    </citation>
    <scope>NUCLEOTIDE SEQUENCE [LARGE SCALE GENOMIC DNA]</scope>
    <source>
        <strain evidence="3 4">120-4 pot B 10/14</strain>
    </source>
</reference>